<keyword evidence="1" id="KW-0732">Signal</keyword>
<dbReference type="Proteomes" id="UP000813461">
    <property type="component" value="Unassembled WGS sequence"/>
</dbReference>
<comment type="caution">
    <text evidence="2">The sequence shown here is derived from an EMBL/GenBank/DDBJ whole genome shotgun (WGS) entry which is preliminary data.</text>
</comment>
<dbReference type="AlphaFoldDB" id="A0A8K0VXJ8"/>
<evidence type="ECO:0000256" key="1">
    <source>
        <dbReference type="SAM" id="SignalP"/>
    </source>
</evidence>
<gene>
    <name evidence="2" type="ORF">FB567DRAFT_77890</name>
</gene>
<feature type="signal peptide" evidence="1">
    <location>
        <begin position="1"/>
        <end position="20"/>
    </location>
</feature>
<evidence type="ECO:0000313" key="2">
    <source>
        <dbReference type="EMBL" id="KAH7084231.1"/>
    </source>
</evidence>
<organism evidence="2 3">
    <name type="scientific">Paraphoma chrysanthemicola</name>
    <dbReference type="NCBI Taxonomy" id="798071"/>
    <lineage>
        <taxon>Eukaryota</taxon>
        <taxon>Fungi</taxon>
        <taxon>Dikarya</taxon>
        <taxon>Ascomycota</taxon>
        <taxon>Pezizomycotina</taxon>
        <taxon>Dothideomycetes</taxon>
        <taxon>Pleosporomycetidae</taxon>
        <taxon>Pleosporales</taxon>
        <taxon>Pleosporineae</taxon>
        <taxon>Phaeosphaeriaceae</taxon>
        <taxon>Paraphoma</taxon>
    </lineage>
</organism>
<accession>A0A8K0VXJ8</accession>
<protein>
    <recommendedName>
        <fullName evidence="4">Secreted protein</fullName>
    </recommendedName>
</protein>
<proteinExistence type="predicted"/>
<sequence>MLTAMLGHMYIIALVTAALGACPIPAPGPDVDAAAYYHIQHHHHHPAAPSASRPAAHSPPLPTRVCIFALLQLHAHLTPHGLCFEALARRLRIRAHCHCRGLRAPLYS</sequence>
<evidence type="ECO:0000313" key="3">
    <source>
        <dbReference type="Proteomes" id="UP000813461"/>
    </source>
</evidence>
<name>A0A8K0VXJ8_9PLEO</name>
<dbReference type="EMBL" id="JAGMVJ010000012">
    <property type="protein sequence ID" value="KAH7084231.1"/>
    <property type="molecule type" value="Genomic_DNA"/>
</dbReference>
<keyword evidence="3" id="KW-1185">Reference proteome</keyword>
<reference evidence="2" key="1">
    <citation type="journal article" date="2021" name="Nat. Commun.">
        <title>Genetic determinants of endophytism in the Arabidopsis root mycobiome.</title>
        <authorList>
            <person name="Mesny F."/>
            <person name="Miyauchi S."/>
            <person name="Thiergart T."/>
            <person name="Pickel B."/>
            <person name="Atanasova L."/>
            <person name="Karlsson M."/>
            <person name="Huettel B."/>
            <person name="Barry K.W."/>
            <person name="Haridas S."/>
            <person name="Chen C."/>
            <person name="Bauer D."/>
            <person name="Andreopoulos W."/>
            <person name="Pangilinan J."/>
            <person name="LaButti K."/>
            <person name="Riley R."/>
            <person name="Lipzen A."/>
            <person name="Clum A."/>
            <person name="Drula E."/>
            <person name="Henrissat B."/>
            <person name="Kohler A."/>
            <person name="Grigoriev I.V."/>
            <person name="Martin F.M."/>
            <person name="Hacquard S."/>
        </authorList>
    </citation>
    <scope>NUCLEOTIDE SEQUENCE</scope>
    <source>
        <strain evidence="2">MPI-SDFR-AT-0120</strain>
    </source>
</reference>
<feature type="chain" id="PRO_5035448161" description="Secreted protein" evidence="1">
    <location>
        <begin position="21"/>
        <end position="108"/>
    </location>
</feature>
<evidence type="ECO:0008006" key="4">
    <source>
        <dbReference type="Google" id="ProtNLM"/>
    </source>
</evidence>